<evidence type="ECO:0000313" key="3">
    <source>
        <dbReference type="Proteomes" id="UP000037460"/>
    </source>
</evidence>
<dbReference type="InterPro" id="IPR015943">
    <property type="entry name" value="WD40/YVTN_repeat-like_dom_sf"/>
</dbReference>
<feature type="region of interest" description="Disordered" evidence="1">
    <location>
        <begin position="55"/>
        <end position="97"/>
    </location>
</feature>
<comment type="caution">
    <text evidence="2">The sequence shown here is derived from an EMBL/GenBank/DDBJ whole genome shotgun (WGS) entry which is preliminary data.</text>
</comment>
<feature type="non-terminal residue" evidence="2">
    <location>
        <position position="379"/>
    </location>
</feature>
<reference evidence="3" key="1">
    <citation type="journal article" date="2015" name="PLoS Genet.">
        <title>Genome Sequence and Transcriptome Analyses of Chrysochromulina tobin: Metabolic Tools for Enhanced Algal Fitness in the Prominent Order Prymnesiales (Haptophyceae).</title>
        <authorList>
            <person name="Hovde B.T."/>
            <person name="Deodato C.R."/>
            <person name="Hunsperger H.M."/>
            <person name="Ryken S.A."/>
            <person name="Yost W."/>
            <person name="Jha R.K."/>
            <person name="Patterson J."/>
            <person name="Monnat R.J. Jr."/>
            <person name="Barlow S.B."/>
            <person name="Starkenburg S.R."/>
            <person name="Cattolico R.A."/>
        </authorList>
    </citation>
    <scope>NUCLEOTIDE SEQUENCE</scope>
    <source>
        <strain evidence="3">CCMP291</strain>
    </source>
</reference>
<dbReference type="SMART" id="SM00320">
    <property type="entry name" value="WD40"/>
    <property type="match status" value="4"/>
</dbReference>
<feature type="compositionally biased region" description="Basic and acidic residues" evidence="1">
    <location>
        <begin position="55"/>
        <end position="78"/>
    </location>
</feature>
<keyword evidence="3" id="KW-1185">Reference proteome</keyword>
<organism evidence="2 3">
    <name type="scientific">Chrysochromulina tobinii</name>
    <dbReference type="NCBI Taxonomy" id="1460289"/>
    <lineage>
        <taxon>Eukaryota</taxon>
        <taxon>Haptista</taxon>
        <taxon>Haptophyta</taxon>
        <taxon>Prymnesiophyceae</taxon>
        <taxon>Prymnesiales</taxon>
        <taxon>Chrysochromulinaceae</taxon>
        <taxon>Chrysochromulina</taxon>
    </lineage>
</organism>
<evidence type="ECO:0000256" key="1">
    <source>
        <dbReference type="SAM" id="MobiDB-lite"/>
    </source>
</evidence>
<evidence type="ECO:0000313" key="2">
    <source>
        <dbReference type="EMBL" id="KOO25817.1"/>
    </source>
</evidence>
<dbReference type="SUPFAM" id="SSF50978">
    <property type="entry name" value="WD40 repeat-like"/>
    <property type="match status" value="1"/>
</dbReference>
<accession>A0A0M0JHJ5</accession>
<dbReference type="AlphaFoldDB" id="A0A0M0JHJ5"/>
<dbReference type="Gene3D" id="2.130.10.10">
    <property type="entry name" value="YVTN repeat-like/Quinoprotein amine dehydrogenase"/>
    <property type="match status" value="1"/>
</dbReference>
<dbReference type="InterPro" id="IPR001680">
    <property type="entry name" value="WD40_rpt"/>
</dbReference>
<feature type="region of interest" description="Disordered" evidence="1">
    <location>
        <begin position="118"/>
        <end position="138"/>
    </location>
</feature>
<feature type="compositionally biased region" description="Low complexity" evidence="1">
    <location>
        <begin position="118"/>
        <end position="127"/>
    </location>
</feature>
<dbReference type="Pfam" id="PF00400">
    <property type="entry name" value="WD40"/>
    <property type="match status" value="2"/>
</dbReference>
<gene>
    <name evidence="2" type="ORF">Ctob_010568</name>
</gene>
<sequence length="379" mass="39834">MGSENRTDGPHWLGGSVPQHLGDRDLKHVVAHVVRADNKANLATVVARHKDFKCGRMHNRNDGPPDMERSDGSEEERPTTGLHDQPARASAGAKAPRSLALAIHRATNSNRGGVIGEAAKAARAQSKAHADPPVTPGVVDLNQRTAMERLGVASLIESFISSRTASRRRGGRYGAEPPPEWTGAAKLVRDLGDTVTCVAFSEDDSLFAAGSIYDKGHNAMVYSTTTGATVASFKAKSAVNAVCFAGVGEQALLIAGCMSGDLHLWHVNDGTVCYEHKFIGSVNSIAVGAGGTRLAVGGGATHVLVYCLMLPKESTAASWQSLPTPMLTELVRFKTAGNVLCLSLCADASVLCTGGDSKLVQLWGLHTPEAIEARAGEPM</sequence>
<dbReference type="Proteomes" id="UP000037460">
    <property type="component" value="Unassembled WGS sequence"/>
</dbReference>
<dbReference type="EMBL" id="JWZX01002925">
    <property type="protein sequence ID" value="KOO25817.1"/>
    <property type="molecule type" value="Genomic_DNA"/>
</dbReference>
<protein>
    <submittedName>
        <fullName evidence="2">Uncharacterized protein</fullName>
    </submittedName>
</protein>
<dbReference type="InterPro" id="IPR036322">
    <property type="entry name" value="WD40_repeat_dom_sf"/>
</dbReference>
<proteinExistence type="predicted"/>
<name>A0A0M0JHJ5_9EUKA</name>